<dbReference type="GO" id="GO:0005829">
    <property type="term" value="C:cytosol"/>
    <property type="evidence" value="ECO:0007669"/>
    <property type="project" value="TreeGrafter"/>
</dbReference>
<reference evidence="12 13" key="1">
    <citation type="submission" date="2017-05" db="EMBL/GenBank/DDBJ databases">
        <authorList>
            <person name="Varghese N."/>
            <person name="Submissions S."/>
        </authorList>
    </citation>
    <scope>NUCLEOTIDE SEQUENCE [LARGE SCALE GENOMIC DNA]</scope>
    <source>
        <strain evidence="12 13">DSM 21985</strain>
    </source>
</reference>
<dbReference type="FunFam" id="3.30.300.10:FF:000002">
    <property type="entry name" value="GMP synthase [glutamine-hydrolyzing]"/>
    <property type="match status" value="1"/>
</dbReference>
<dbReference type="PANTHER" id="PTHR11922">
    <property type="entry name" value="GMP SYNTHASE-RELATED"/>
    <property type="match status" value="1"/>
</dbReference>
<keyword evidence="8 9" id="KW-0315">Glutamine amidotransferase</keyword>
<dbReference type="NCBIfam" id="TIGR00884">
    <property type="entry name" value="guaA_Cterm"/>
    <property type="match status" value="1"/>
</dbReference>
<dbReference type="InterPro" id="IPR001674">
    <property type="entry name" value="GMP_synth_C"/>
</dbReference>
<dbReference type="RefSeq" id="WP_142452704.1">
    <property type="nucleotide sequence ID" value="NZ_FXTP01000001.1"/>
</dbReference>
<dbReference type="InterPro" id="IPR029062">
    <property type="entry name" value="Class_I_gatase-like"/>
</dbReference>
<evidence type="ECO:0000313" key="13">
    <source>
        <dbReference type="Proteomes" id="UP000317557"/>
    </source>
</evidence>
<dbReference type="CDD" id="cd01742">
    <property type="entry name" value="GATase1_GMP_Synthase"/>
    <property type="match status" value="1"/>
</dbReference>
<dbReference type="InterPro" id="IPR022310">
    <property type="entry name" value="NAD/GMP_synthase"/>
</dbReference>
<feature type="binding site" evidence="10">
    <location>
        <begin position="227"/>
        <end position="233"/>
    </location>
    <ligand>
        <name>ATP</name>
        <dbReference type="ChEBI" id="CHEBI:30616"/>
    </ligand>
</feature>
<dbReference type="Gene3D" id="3.40.50.880">
    <property type="match status" value="1"/>
</dbReference>
<dbReference type="PANTHER" id="PTHR11922:SF2">
    <property type="entry name" value="GMP SYNTHASE [GLUTAMINE-HYDROLYZING]"/>
    <property type="match status" value="1"/>
</dbReference>
<evidence type="ECO:0000256" key="10">
    <source>
        <dbReference type="PROSITE-ProRule" id="PRU00886"/>
    </source>
</evidence>
<dbReference type="HAMAP" id="MF_00344">
    <property type="entry name" value="GMP_synthase"/>
    <property type="match status" value="1"/>
</dbReference>
<organism evidence="12 13">
    <name type="scientific">Gracilimonas mengyeensis</name>
    <dbReference type="NCBI Taxonomy" id="1302730"/>
    <lineage>
        <taxon>Bacteria</taxon>
        <taxon>Pseudomonadati</taxon>
        <taxon>Balneolota</taxon>
        <taxon>Balneolia</taxon>
        <taxon>Balneolales</taxon>
        <taxon>Balneolaceae</taxon>
        <taxon>Gracilimonas</taxon>
    </lineage>
</organism>
<evidence type="ECO:0000256" key="3">
    <source>
        <dbReference type="ARBA" id="ARBA00022598"/>
    </source>
</evidence>
<dbReference type="Pfam" id="PF02540">
    <property type="entry name" value="NAD_synthase"/>
    <property type="match status" value="1"/>
</dbReference>
<dbReference type="Pfam" id="PF00117">
    <property type="entry name" value="GATase"/>
    <property type="match status" value="1"/>
</dbReference>
<comment type="pathway">
    <text evidence="2 9">Purine metabolism; GMP biosynthesis; GMP from XMP (L-Gln route): step 1/1.</text>
</comment>
<protein>
    <recommendedName>
        <fullName evidence="9">GMP synthase [glutamine-hydrolyzing]</fullName>
        <ecNumber evidence="9">6.3.5.2</ecNumber>
    </recommendedName>
    <alternativeName>
        <fullName evidence="9">GMP synthetase</fullName>
    </alternativeName>
    <alternativeName>
        <fullName evidence="9">Glutamine amidotransferase</fullName>
    </alternativeName>
</protein>
<keyword evidence="4 9" id="KW-0547">Nucleotide-binding</keyword>
<dbReference type="PRINTS" id="PR00097">
    <property type="entry name" value="ANTSNTHASEII"/>
</dbReference>
<evidence type="ECO:0000256" key="2">
    <source>
        <dbReference type="ARBA" id="ARBA00005153"/>
    </source>
</evidence>
<gene>
    <name evidence="9" type="primary">guaA</name>
    <name evidence="12" type="ORF">SAMN06265219_101181</name>
</gene>
<dbReference type="CDD" id="cd01997">
    <property type="entry name" value="GMP_synthase_C"/>
    <property type="match status" value="1"/>
</dbReference>
<dbReference type="NCBIfam" id="TIGR00888">
    <property type="entry name" value="guaA_Nterm"/>
    <property type="match status" value="1"/>
</dbReference>
<dbReference type="NCBIfam" id="NF000848">
    <property type="entry name" value="PRK00074.1"/>
    <property type="match status" value="1"/>
</dbReference>
<dbReference type="Gene3D" id="3.30.300.10">
    <property type="match status" value="1"/>
</dbReference>
<proteinExistence type="inferred from homology"/>
<feature type="domain" description="GMPS ATP-PPase" evidence="11">
    <location>
        <begin position="200"/>
        <end position="391"/>
    </location>
</feature>
<dbReference type="UniPathway" id="UPA00189">
    <property type="reaction ID" value="UER00296"/>
</dbReference>
<evidence type="ECO:0000256" key="8">
    <source>
        <dbReference type="ARBA" id="ARBA00022962"/>
    </source>
</evidence>
<dbReference type="GO" id="GO:0005524">
    <property type="term" value="F:ATP binding"/>
    <property type="evidence" value="ECO:0007669"/>
    <property type="project" value="UniProtKB-UniRule"/>
</dbReference>
<keyword evidence="3 9" id="KW-0436">Ligase</keyword>
<dbReference type="SUPFAM" id="SSF52402">
    <property type="entry name" value="Adenine nucleotide alpha hydrolases-like"/>
    <property type="match status" value="1"/>
</dbReference>
<keyword evidence="13" id="KW-1185">Reference proteome</keyword>
<evidence type="ECO:0000256" key="1">
    <source>
        <dbReference type="ARBA" id="ARBA00002332"/>
    </source>
</evidence>
<dbReference type="FunFam" id="3.40.50.880:FF:000001">
    <property type="entry name" value="GMP synthase [glutamine-hydrolyzing]"/>
    <property type="match status" value="1"/>
</dbReference>
<dbReference type="InterPro" id="IPR017926">
    <property type="entry name" value="GATASE"/>
</dbReference>
<evidence type="ECO:0000256" key="9">
    <source>
        <dbReference type="HAMAP-Rule" id="MF_00344"/>
    </source>
</evidence>
<evidence type="ECO:0000313" key="12">
    <source>
        <dbReference type="EMBL" id="SMO34775.1"/>
    </source>
</evidence>
<dbReference type="Proteomes" id="UP000317557">
    <property type="component" value="Unassembled WGS sequence"/>
</dbReference>
<sequence length="516" mass="57991">MHSRHSEWILILDYGSQLTQLIARRLRELHIYCEIHPFNVNLEDVNTPEPGGIILSGGPKSVNDEGAPHLQKEILDWDVPILGICYGLQLLAHNEIPGSVEQAEKREYGRANLLIDNAEDLLKAIPNESVVWMSHGDHIHALPPSYEIIGHTTNAKVAAVRHKENQIYGVQFHPEVAHTDHGKQILQNFAYDICDLKGDWTSESFIEEQIASIREKVGDDKVLCALSGGVDSTVVATLIHKAIGDQLQCVFVDNGLLRKNEFDSVMDLYTRDLHLPVRGVDASELFLERLEGVSDPEKKRKIIGNTFIDVFDDEIKHDGDFKYLAQGTLYPDVIESVSFKGPSATIKSHHNVGGLPEKMKLDLIEPVRELFKDEVREVGRALGIPAHFIGRHPFPGPGLGIRVLGEPTKERLDLLREADYIFVEELKKQDLYDEVWQALAVLLPVQSVGVMGDERTYEFTIALRAVTSRDGMTADWAHLPYEFLAHVSNRIINEIQGINRVVYDVSSKPPATIEWE</sequence>
<accession>A0A521AIV5</accession>
<comment type="function">
    <text evidence="1 9">Catalyzes the synthesis of GMP from XMP.</text>
</comment>
<evidence type="ECO:0000256" key="5">
    <source>
        <dbReference type="ARBA" id="ARBA00022749"/>
    </source>
</evidence>
<feature type="active site" evidence="9">
    <location>
        <position position="173"/>
    </location>
</feature>
<dbReference type="EC" id="6.3.5.2" evidence="9"/>
<feature type="active site" evidence="9">
    <location>
        <position position="175"/>
    </location>
</feature>
<dbReference type="SUPFAM" id="SSF52317">
    <property type="entry name" value="Class I glutamine amidotransferase-like"/>
    <property type="match status" value="1"/>
</dbReference>
<keyword evidence="7 9" id="KW-0067">ATP-binding</keyword>
<comment type="subunit">
    <text evidence="9">Homodimer.</text>
</comment>
<evidence type="ECO:0000259" key="11">
    <source>
        <dbReference type="PROSITE" id="PS51553"/>
    </source>
</evidence>
<evidence type="ECO:0000256" key="7">
    <source>
        <dbReference type="ARBA" id="ARBA00022840"/>
    </source>
</evidence>
<dbReference type="PROSITE" id="PS51273">
    <property type="entry name" value="GATASE_TYPE_1"/>
    <property type="match status" value="1"/>
</dbReference>
<dbReference type="AlphaFoldDB" id="A0A521AIV5"/>
<keyword evidence="6 9" id="KW-0658">Purine biosynthesis</keyword>
<dbReference type="PRINTS" id="PR00096">
    <property type="entry name" value="GATASE"/>
</dbReference>
<keyword evidence="5 9" id="KW-0332">GMP biosynthesis</keyword>
<comment type="catalytic activity">
    <reaction evidence="9">
        <text>XMP + L-glutamine + ATP + H2O = GMP + L-glutamate + AMP + diphosphate + 2 H(+)</text>
        <dbReference type="Rhea" id="RHEA:11680"/>
        <dbReference type="ChEBI" id="CHEBI:15377"/>
        <dbReference type="ChEBI" id="CHEBI:15378"/>
        <dbReference type="ChEBI" id="CHEBI:29985"/>
        <dbReference type="ChEBI" id="CHEBI:30616"/>
        <dbReference type="ChEBI" id="CHEBI:33019"/>
        <dbReference type="ChEBI" id="CHEBI:57464"/>
        <dbReference type="ChEBI" id="CHEBI:58115"/>
        <dbReference type="ChEBI" id="CHEBI:58359"/>
        <dbReference type="ChEBI" id="CHEBI:456215"/>
        <dbReference type="EC" id="6.3.5.2"/>
    </reaction>
</comment>
<dbReference type="FunFam" id="3.40.50.620:FF:000001">
    <property type="entry name" value="GMP synthase [glutamine-hydrolyzing]"/>
    <property type="match status" value="1"/>
</dbReference>
<feature type="active site" description="Nucleophile" evidence="9">
    <location>
        <position position="85"/>
    </location>
</feature>
<dbReference type="EMBL" id="FXTP01000001">
    <property type="protein sequence ID" value="SMO34775.1"/>
    <property type="molecule type" value="Genomic_DNA"/>
</dbReference>
<dbReference type="InterPro" id="IPR022955">
    <property type="entry name" value="GMP_synthase"/>
</dbReference>
<dbReference type="OrthoDB" id="9802219at2"/>
<name>A0A521AIV5_9BACT</name>
<dbReference type="Pfam" id="PF00958">
    <property type="entry name" value="GMP_synt_C"/>
    <property type="match status" value="1"/>
</dbReference>
<dbReference type="GO" id="GO:0003921">
    <property type="term" value="F:GMP synthase activity"/>
    <property type="evidence" value="ECO:0007669"/>
    <property type="project" value="InterPro"/>
</dbReference>
<dbReference type="SUPFAM" id="SSF54810">
    <property type="entry name" value="GMP synthetase C-terminal dimerisation domain"/>
    <property type="match status" value="1"/>
</dbReference>
<dbReference type="InterPro" id="IPR004739">
    <property type="entry name" value="GMP_synth_GATase"/>
</dbReference>
<dbReference type="Gene3D" id="3.40.50.620">
    <property type="entry name" value="HUPs"/>
    <property type="match status" value="1"/>
</dbReference>
<dbReference type="PROSITE" id="PS51553">
    <property type="entry name" value="GMPS_ATP_PPASE"/>
    <property type="match status" value="1"/>
</dbReference>
<evidence type="ECO:0000256" key="4">
    <source>
        <dbReference type="ARBA" id="ARBA00022741"/>
    </source>
</evidence>
<dbReference type="InterPro" id="IPR014729">
    <property type="entry name" value="Rossmann-like_a/b/a_fold"/>
</dbReference>
<evidence type="ECO:0000256" key="6">
    <source>
        <dbReference type="ARBA" id="ARBA00022755"/>
    </source>
</evidence>
<dbReference type="InterPro" id="IPR025777">
    <property type="entry name" value="GMPS_ATP_PPase_dom"/>
</dbReference>